<name>Q4ZCJ9_9CAUD</name>
<dbReference type="GeneID" id="5133062"/>
<accession>Q4ZCJ9</accession>
<evidence type="ECO:0000313" key="2">
    <source>
        <dbReference type="Proteomes" id="UP000000985"/>
    </source>
</evidence>
<evidence type="ECO:0000313" key="1">
    <source>
        <dbReference type="EMBL" id="AAX91257.1"/>
    </source>
</evidence>
<dbReference type="RefSeq" id="YP_240027.1">
    <property type="nucleotide sequence ID" value="NC_007054.1"/>
</dbReference>
<protein>
    <submittedName>
        <fullName evidence="1">ORF103</fullName>
    </submittedName>
</protein>
<reference evidence="1 2" key="1">
    <citation type="journal article" date="2005" name="Proc. Natl. Acad. Sci. U.S.A.">
        <title>The complete genomes and proteomes of 27 Staphylococcus aureus bacteriophages.</title>
        <authorList>
            <person name="Kwan T."/>
            <person name="Liu J."/>
            <person name="Dubow M."/>
            <person name="Gros P."/>
            <person name="Pelletier J."/>
        </authorList>
    </citation>
    <scope>NUCLEOTIDE SEQUENCE</scope>
</reference>
<dbReference type="EMBL" id="AY954957">
    <property type="protein sequence ID" value="AAX91257.1"/>
    <property type="molecule type" value="Genomic_DNA"/>
</dbReference>
<dbReference type="KEGG" id="vg:5133062"/>
<organism evidence="1 2">
    <name type="scientific">Staphylococcus phage 47</name>
    <dbReference type="NCBI Taxonomy" id="2936812"/>
    <lineage>
        <taxon>Viruses</taxon>
        <taxon>Duplodnaviria</taxon>
        <taxon>Heunggongvirae</taxon>
        <taxon>Uroviricota</taxon>
        <taxon>Caudoviricetes</taxon>
        <taxon>Triavirus</taxon>
        <taxon>Triavirus tv47</taxon>
    </lineage>
</organism>
<proteinExistence type="predicted"/>
<sequence length="45" mass="5206">MLYLLLYSRSELYSPAEAIYLTVGPAGDFFLAITRYIYLDNIELL</sequence>
<keyword evidence="2" id="KW-1185">Reference proteome</keyword>
<dbReference type="Proteomes" id="UP000000985">
    <property type="component" value="Segment"/>
</dbReference>